<organism evidence="2">
    <name type="scientific">Rhizophora mucronata</name>
    <name type="common">Asiatic mangrove</name>
    <dbReference type="NCBI Taxonomy" id="61149"/>
    <lineage>
        <taxon>Eukaryota</taxon>
        <taxon>Viridiplantae</taxon>
        <taxon>Streptophyta</taxon>
        <taxon>Embryophyta</taxon>
        <taxon>Tracheophyta</taxon>
        <taxon>Spermatophyta</taxon>
        <taxon>Magnoliopsida</taxon>
        <taxon>eudicotyledons</taxon>
        <taxon>Gunneridae</taxon>
        <taxon>Pentapetalae</taxon>
        <taxon>rosids</taxon>
        <taxon>fabids</taxon>
        <taxon>Malpighiales</taxon>
        <taxon>Rhizophoraceae</taxon>
        <taxon>Rhizophora</taxon>
    </lineage>
</organism>
<dbReference type="EMBL" id="GGEC01078799">
    <property type="protein sequence ID" value="MBX59283.1"/>
    <property type="molecule type" value="Transcribed_RNA"/>
</dbReference>
<evidence type="ECO:0000256" key="1">
    <source>
        <dbReference type="SAM" id="MobiDB-lite"/>
    </source>
</evidence>
<accession>A0A2P2PXA7</accession>
<protein>
    <submittedName>
        <fullName evidence="2">Uncharacterized protein</fullName>
    </submittedName>
</protein>
<reference evidence="2" key="1">
    <citation type="submission" date="2018-02" db="EMBL/GenBank/DDBJ databases">
        <title>Rhizophora mucronata_Transcriptome.</title>
        <authorList>
            <person name="Meera S.P."/>
            <person name="Sreeshan A."/>
            <person name="Augustine A."/>
        </authorList>
    </citation>
    <scope>NUCLEOTIDE SEQUENCE</scope>
    <source>
        <tissue evidence="2">Leaf</tissue>
    </source>
</reference>
<proteinExistence type="predicted"/>
<dbReference type="AlphaFoldDB" id="A0A2P2PXA7"/>
<feature type="region of interest" description="Disordered" evidence="1">
    <location>
        <begin position="1"/>
        <end position="29"/>
    </location>
</feature>
<name>A0A2P2PXA7_RHIMU</name>
<evidence type="ECO:0000313" key="2">
    <source>
        <dbReference type="EMBL" id="MBX59283.1"/>
    </source>
</evidence>
<sequence>MPTVERNASSPRSRNSGLLFNKNLTQSSF</sequence>